<sequence length="88" mass="10000">MPESQRDLKIVPNNDDWPTTNELKAANHAIRNQGGVVLPYNTGATVAIAHAKARQNVQRQVEVQLEYMVGTVARTQDTLEKWLKEWDM</sequence>
<reference evidence="2" key="2">
    <citation type="submission" date="2015-01" db="EMBL/GenBank/DDBJ databases">
        <title>Evolutionary Origins and Diversification of the Mycorrhizal Mutualists.</title>
        <authorList>
            <consortium name="DOE Joint Genome Institute"/>
            <consortium name="Mycorrhizal Genomics Consortium"/>
            <person name="Kohler A."/>
            <person name="Kuo A."/>
            <person name="Nagy L.G."/>
            <person name="Floudas D."/>
            <person name="Copeland A."/>
            <person name="Barry K.W."/>
            <person name="Cichocki N."/>
            <person name="Veneault-Fourrey C."/>
            <person name="LaButti K."/>
            <person name="Lindquist E.A."/>
            <person name="Lipzen A."/>
            <person name="Lundell T."/>
            <person name="Morin E."/>
            <person name="Murat C."/>
            <person name="Riley R."/>
            <person name="Ohm R."/>
            <person name="Sun H."/>
            <person name="Tunlid A."/>
            <person name="Henrissat B."/>
            <person name="Grigoriev I.V."/>
            <person name="Hibbett D.S."/>
            <person name="Martin F."/>
        </authorList>
    </citation>
    <scope>NUCLEOTIDE SEQUENCE [LARGE SCALE GENOMIC DNA]</scope>
    <source>
        <strain evidence="2">h7</strain>
    </source>
</reference>
<reference evidence="1 2" key="1">
    <citation type="submission" date="2014-04" db="EMBL/GenBank/DDBJ databases">
        <authorList>
            <consortium name="DOE Joint Genome Institute"/>
            <person name="Kuo A."/>
            <person name="Gay G."/>
            <person name="Dore J."/>
            <person name="Kohler A."/>
            <person name="Nagy L.G."/>
            <person name="Floudas D."/>
            <person name="Copeland A."/>
            <person name="Barry K.W."/>
            <person name="Cichocki N."/>
            <person name="Veneault-Fourrey C."/>
            <person name="LaButti K."/>
            <person name="Lindquist E.A."/>
            <person name="Lipzen A."/>
            <person name="Lundell T."/>
            <person name="Morin E."/>
            <person name="Murat C."/>
            <person name="Sun H."/>
            <person name="Tunlid A."/>
            <person name="Henrissat B."/>
            <person name="Grigoriev I.V."/>
            <person name="Hibbett D.S."/>
            <person name="Martin F."/>
            <person name="Nordberg H.P."/>
            <person name="Cantor M.N."/>
            <person name="Hua S.X."/>
        </authorList>
    </citation>
    <scope>NUCLEOTIDE SEQUENCE [LARGE SCALE GENOMIC DNA]</scope>
    <source>
        <strain evidence="2">h7</strain>
    </source>
</reference>
<dbReference type="EMBL" id="KN831786">
    <property type="protein sequence ID" value="KIM39180.1"/>
    <property type="molecule type" value="Genomic_DNA"/>
</dbReference>
<proteinExistence type="predicted"/>
<accession>A0A0C3BRA1</accession>
<name>A0A0C3BRA1_HEBCY</name>
<dbReference type="AlphaFoldDB" id="A0A0C3BRA1"/>
<dbReference type="HOGENOM" id="CLU_2469340_0_0_1"/>
<keyword evidence="2" id="KW-1185">Reference proteome</keyword>
<protein>
    <submittedName>
        <fullName evidence="1">Uncharacterized protein</fullName>
    </submittedName>
</protein>
<evidence type="ECO:0000313" key="1">
    <source>
        <dbReference type="EMBL" id="KIM39180.1"/>
    </source>
</evidence>
<organism evidence="1 2">
    <name type="scientific">Hebeloma cylindrosporum</name>
    <dbReference type="NCBI Taxonomy" id="76867"/>
    <lineage>
        <taxon>Eukaryota</taxon>
        <taxon>Fungi</taxon>
        <taxon>Dikarya</taxon>
        <taxon>Basidiomycota</taxon>
        <taxon>Agaricomycotina</taxon>
        <taxon>Agaricomycetes</taxon>
        <taxon>Agaricomycetidae</taxon>
        <taxon>Agaricales</taxon>
        <taxon>Agaricineae</taxon>
        <taxon>Hymenogastraceae</taxon>
        <taxon>Hebeloma</taxon>
    </lineage>
</organism>
<dbReference type="Proteomes" id="UP000053424">
    <property type="component" value="Unassembled WGS sequence"/>
</dbReference>
<gene>
    <name evidence="1" type="ORF">M413DRAFT_29367</name>
</gene>
<evidence type="ECO:0000313" key="2">
    <source>
        <dbReference type="Proteomes" id="UP000053424"/>
    </source>
</evidence>